<proteinExistence type="predicted"/>
<dbReference type="AlphaFoldDB" id="A0AA39MGZ1"/>
<feature type="non-terminal residue" evidence="1">
    <location>
        <position position="1"/>
    </location>
</feature>
<organism evidence="1 2">
    <name type="scientific">Armillaria borealis</name>
    <dbReference type="NCBI Taxonomy" id="47425"/>
    <lineage>
        <taxon>Eukaryota</taxon>
        <taxon>Fungi</taxon>
        <taxon>Dikarya</taxon>
        <taxon>Basidiomycota</taxon>
        <taxon>Agaricomycotina</taxon>
        <taxon>Agaricomycetes</taxon>
        <taxon>Agaricomycetidae</taxon>
        <taxon>Agaricales</taxon>
        <taxon>Marasmiineae</taxon>
        <taxon>Physalacriaceae</taxon>
        <taxon>Armillaria</taxon>
    </lineage>
</organism>
<name>A0AA39MGZ1_9AGAR</name>
<comment type="caution">
    <text evidence="1">The sequence shown here is derived from an EMBL/GenBank/DDBJ whole genome shotgun (WGS) entry which is preliminary data.</text>
</comment>
<reference evidence="1" key="1">
    <citation type="submission" date="2023-06" db="EMBL/GenBank/DDBJ databases">
        <authorList>
            <consortium name="Lawrence Berkeley National Laboratory"/>
            <person name="Ahrendt S."/>
            <person name="Sahu N."/>
            <person name="Indic B."/>
            <person name="Wong-Bajracharya J."/>
            <person name="Merenyi Z."/>
            <person name="Ke H.-M."/>
            <person name="Monk M."/>
            <person name="Kocsube S."/>
            <person name="Drula E."/>
            <person name="Lipzen A."/>
            <person name="Balint B."/>
            <person name="Henrissat B."/>
            <person name="Andreopoulos B."/>
            <person name="Martin F.M."/>
            <person name="Harder C.B."/>
            <person name="Rigling D."/>
            <person name="Ford K.L."/>
            <person name="Foster G.D."/>
            <person name="Pangilinan J."/>
            <person name="Papanicolaou A."/>
            <person name="Barry K."/>
            <person name="LaButti K."/>
            <person name="Viragh M."/>
            <person name="Koriabine M."/>
            <person name="Yan M."/>
            <person name="Riley R."/>
            <person name="Champramary S."/>
            <person name="Plett K.L."/>
            <person name="Tsai I.J."/>
            <person name="Slot J."/>
            <person name="Sipos G."/>
            <person name="Plett J."/>
            <person name="Nagy L.G."/>
            <person name="Grigoriev I.V."/>
        </authorList>
    </citation>
    <scope>NUCLEOTIDE SEQUENCE</scope>
    <source>
        <strain evidence="1">FPL87.14</strain>
    </source>
</reference>
<keyword evidence="2" id="KW-1185">Reference proteome</keyword>
<evidence type="ECO:0000313" key="2">
    <source>
        <dbReference type="Proteomes" id="UP001175226"/>
    </source>
</evidence>
<gene>
    <name evidence="1" type="ORF">EV421DRAFT_1718674</name>
</gene>
<dbReference type="EMBL" id="JAUEPT010000082">
    <property type="protein sequence ID" value="KAK0433369.1"/>
    <property type="molecule type" value="Genomic_DNA"/>
</dbReference>
<accession>A0AA39MGZ1</accession>
<protein>
    <submittedName>
        <fullName evidence="1">Uncharacterized protein</fullName>
    </submittedName>
</protein>
<dbReference type="Proteomes" id="UP001175226">
    <property type="component" value="Unassembled WGS sequence"/>
</dbReference>
<evidence type="ECO:0000313" key="1">
    <source>
        <dbReference type="EMBL" id="KAK0433369.1"/>
    </source>
</evidence>
<sequence length="155" mass="17547">RWGRLRLPNGQVARSSWMETRSGIRRSLRNTRNVKLTINGKTEFAEVLYYFQLRFEHTRYTLALVSIYSPPDAKLLCESSETVYSCEHQGETGLCAVFVSDIAAVVAMVPLFDVTGEGEVIIPENRYFLVEKPGLDVAVLRGEEEQDIDGDEDVE</sequence>